<dbReference type="GO" id="GO:0016989">
    <property type="term" value="F:sigma factor antagonist activity"/>
    <property type="evidence" value="ECO:0007669"/>
    <property type="project" value="TreeGrafter"/>
</dbReference>
<feature type="domain" description="Protein FecR C-terminal" evidence="3">
    <location>
        <begin position="350"/>
        <end position="419"/>
    </location>
</feature>
<gene>
    <name evidence="4" type="ORF">BA92_03145</name>
</gene>
<dbReference type="PANTHER" id="PTHR30273:SF2">
    <property type="entry name" value="PROTEIN FECR"/>
    <property type="match status" value="1"/>
</dbReference>
<dbReference type="Pfam" id="PF16344">
    <property type="entry name" value="FecR_C"/>
    <property type="match status" value="1"/>
</dbReference>
<dbReference type="AlphaFoldDB" id="A0A0C3NIS2"/>
<evidence type="ECO:0000259" key="3">
    <source>
        <dbReference type="Pfam" id="PF16344"/>
    </source>
</evidence>
<keyword evidence="1" id="KW-0472">Membrane</keyword>
<dbReference type="EMBL" id="JPIU01000036">
    <property type="protein sequence ID" value="KIO46077.1"/>
    <property type="molecule type" value="Genomic_DNA"/>
</dbReference>
<proteinExistence type="predicted"/>
<dbReference type="Pfam" id="PF04773">
    <property type="entry name" value="FecR"/>
    <property type="match status" value="1"/>
</dbReference>
<feature type="domain" description="FecR protein" evidence="2">
    <location>
        <begin position="215"/>
        <end position="308"/>
    </location>
</feature>
<keyword evidence="5" id="KW-1185">Reference proteome</keyword>
<organism evidence="4 5">
    <name type="scientific">Sanguibacteroides justesenii</name>
    <dbReference type="NCBI Taxonomy" id="1547597"/>
    <lineage>
        <taxon>Bacteria</taxon>
        <taxon>Pseudomonadati</taxon>
        <taxon>Bacteroidota</taxon>
        <taxon>Bacteroidia</taxon>
        <taxon>Bacteroidales</taxon>
        <taxon>Porphyromonadaceae</taxon>
        <taxon>Sanguibacteroides</taxon>
    </lineage>
</organism>
<keyword evidence="1" id="KW-0812">Transmembrane</keyword>
<evidence type="ECO:0000313" key="4">
    <source>
        <dbReference type="EMBL" id="KIO46077.1"/>
    </source>
</evidence>
<keyword evidence="1" id="KW-1133">Transmembrane helix</keyword>
<feature type="transmembrane region" description="Helical" evidence="1">
    <location>
        <begin position="118"/>
        <end position="137"/>
    </location>
</feature>
<dbReference type="InterPro" id="IPR006860">
    <property type="entry name" value="FecR"/>
</dbReference>
<protein>
    <recommendedName>
        <fullName evidence="6">FecR family protein</fullName>
    </recommendedName>
</protein>
<dbReference type="Gene3D" id="2.60.120.1440">
    <property type="match status" value="1"/>
</dbReference>
<dbReference type="Gene3D" id="3.55.50.30">
    <property type="match status" value="1"/>
</dbReference>
<evidence type="ECO:0000313" key="5">
    <source>
        <dbReference type="Proteomes" id="UP000031980"/>
    </source>
</evidence>
<accession>A0A0C3NIS2</accession>
<dbReference type="PANTHER" id="PTHR30273">
    <property type="entry name" value="PERIPLASMIC SIGNAL SENSOR AND SIGMA FACTOR ACTIVATOR FECR-RELATED"/>
    <property type="match status" value="1"/>
</dbReference>
<name>A0A0C3NIS2_9PORP</name>
<dbReference type="InterPro" id="IPR032508">
    <property type="entry name" value="FecR_C"/>
</dbReference>
<dbReference type="Proteomes" id="UP000031980">
    <property type="component" value="Unassembled WGS sequence"/>
</dbReference>
<sequence>MFLKRRQKLFSKKTKIHLILLNTLRVIKMMKRENRTYQYDIAAIIVSYLRNEINEADQRKLDAWVASSVRHKELFSRICDETMQLEEIRKILSHDANSAWVVLKIKAERRRKQRLFRIYKVAASVVVLFGVSMILWLKSSNKLAEEEKLAVREEIVPGRPMARLTVASGITYQLDTLGDLMLASSAAANNGREVIFKDLGETQQDSLPQYGKMEIPRGGEYRMVLSDGTKVYLNSATELRFPESFAGCKERVVYLSGEAFFEVAKDADRPFVVVCSAYDVRVLGTSFNVSAYEDDEDSRTTLASGKVEINTRNNKQIVLKPGEQAIVTGKGVNVKEVDVEFYTTWMYENFRFKGGNIEDIMKKLARWYVVDVFYANQSVKDFHFTGFLPRYAKIEDVLELLSLTTKNIAFEVKGKSVWVREK</sequence>
<evidence type="ECO:0000259" key="2">
    <source>
        <dbReference type="Pfam" id="PF04773"/>
    </source>
</evidence>
<dbReference type="InterPro" id="IPR012373">
    <property type="entry name" value="Ferrdict_sens_TM"/>
</dbReference>
<reference evidence="4 5" key="1">
    <citation type="submission" date="2014-07" db="EMBL/GenBank/DDBJ databases">
        <title>Porphyromonadaceae bacterium OUH 308042 = ATCC BAA-2681 = DSM 28342 draft genome.</title>
        <authorList>
            <person name="Sydenham T.V."/>
            <person name="Hasman H."/>
            <person name="Justensen U.S."/>
        </authorList>
    </citation>
    <scope>NUCLEOTIDE SEQUENCE [LARGE SCALE GENOMIC DNA]</scope>
    <source>
        <strain evidence="4 5">OUH 308042</strain>
    </source>
</reference>
<evidence type="ECO:0000256" key="1">
    <source>
        <dbReference type="SAM" id="Phobius"/>
    </source>
</evidence>
<comment type="caution">
    <text evidence="4">The sequence shown here is derived from an EMBL/GenBank/DDBJ whole genome shotgun (WGS) entry which is preliminary data.</text>
</comment>
<evidence type="ECO:0008006" key="6">
    <source>
        <dbReference type="Google" id="ProtNLM"/>
    </source>
</evidence>
<dbReference type="FunFam" id="2.60.120.1440:FF:000001">
    <property type="entry name" value="Putative anti-sigma factor"/>
    <property type="match status" value="1"/>
</dbReference>